<feature type="domain" description="Glycosyltransferase 2-like" evidence="4">
    <location>
        <begin position="127"/>
        <end position="285"/>
    </location>
</feature>
<sequence>MNQLWQYGCALSIDDRQILTQIDEMNNQWDAHTFFDVLKAYRDFDFLLKRSFLNLLRQMPPEKAYAILHEIWFSATKDMHSFFDNSNLFKSYNDSVRLKDLIELSFFHAKQITNRPDSSSATTPVITVVMPVYRSQQYLWEALRSIYEQNYQDFELILVNQYQNDDPLDKIVSAFGDKRTIVVQNTVRSCLATSLNIGVKQAKGEFIARMDSDDIALPERFLKQIEFFRTHPEIDFCGTQYRAFGTTNSWSNPTYPLQHEEIQCRSLKLISFLHPSVMWRKEKFIEKKLKYNEEVLAEDTDLFAHVVYSLKTANLPETLVLYRREGQNLSYENLKKKDANNQSLIVLESNRLEKEILQALYKTLTLDELNILQDKERDSFTYGDALQVFKYRLGREDLSDLLPRDTSRSEKIFSTNVNNRIPVIWGYGWNGQMLEYSLHEQGYSHYRIVDQRMQELGATIDSSYVMRIEELDGKSSEYYIIISMDKHFSEVTDKLGRYGYTPQRDYIEFFI</sequence>
<dbReference type="PANTHER" id="PTHR43685">
    <property type="entry name" value="GLYCOSYLTRANSFERASE"/>
    <property type="match status" value="1"/>
</dbReference>
<dbReference type="Pfam" id="PF00535">
    <property type="entry name" value="Glycos_transf_2"/>
    <property type="match status" value="1"/>
</dbReference>
<dbReference type="PANTHER" id="PTHR43685:SF5">
    <property type="entry name" value="GLYCOSYLTRANSFERASE EPSE-RELATED"/>
    <property type="match status" value="1"/>
</dbReference>
<evidence type="ECO:0000259" key="4">
    <source>
        <dbReference type="Pfam" id="PF00535"/>
    </source>
</evidence>
<gene>
    <name evidence="5" type="ORF">DFP98_10786</name>
</gene>
<reference evidence="5 6" key="1">
    <citation type="submission" date="2018-07" db="EMBL/GenBank/DDBJ databases">
        <title>Genomic Encyclopedia of Type Strains, Phase III (KMG-III): the genomes of soil and plant-associated and newly described type strains.</title>
        <authorList>
            <person name="Whitman W."/>
        </authorList>
    </citation>
    <scope>NUCLEOTIDE SEQUENCE [LARGE SCALE GENOMIC DNA]</scope>
    <source>
        <strain evidence="5 6">CECT 7287</strain>
    </source>
</reference>
<organism evidence="5 6">
    <name type="scientific">Cohnella phaseoli</name>
    <dbReference type="NCBI Taxonomy" id="456490"/>
    <lineage>
        <taxon>Bacteria</taxon>
        <taxon>Bacillati</taxon>
        <taxon>Bacillota</taxon>
        <taxon>Bacilli</taxon>
        <taxon>Bacillales</taxon>
        <taxon>Paenibacillaceae</taxon>
        <taxon>Cohnella</taxon>
    </lineage>
</organism>
<accession>A0A3D9KC50</accession>
<comment type="similarity">
    <text evidence="1">Belongs to the glycosyltransferase 2 family.</text>
</comment>
<evidence type="ECO:0000256" key="1">
    <source>
        <dbReference type="ARBA" id="ARBA00006739"/>
    </source>
</evidence>
<dbReference type="InterPro" id="IPR001173">
    <property type="entry name" value="Glyco_trans_2-like"/>
</dbReference>
<proteinExistence type="inferred from homology"/>
<dbReference type="Gene3D" id="3.90.550.10">
    <property type="entry name" value="Spore Coat Polysaccharide Biosynthesis Protein SpsA, Chain A"/>
    <property type="match status" value="1"/>
</dbReference>
<dbReference type="SUPFAM" id="SSF53448">
    <property type="entry name" value="Nucleotide-diphospho-sugar transferases"/>
    <property type="match status" value="1"/>
</dbReference>
<keyword evidence="2" id="KW-0328">Glycosyltransferase</keyword>
<dbReference type="InterPro" id="IPR029044">
    <property type="entry name" value="Nucleotide-diphossugar_trans"/>
</dbReference>
<keyword evidence="6" id="KW-1185">Reference proteome</keyword>
<evidence type="ECO:0000313" key="6">
    <source>
        <dbReference type="Proteomes" id="UP000256977"/>
    </source>
</evidence>
<dbReference type="EMBL" id="QRDZ01000007">
    <property type="protein sequence ID" value="RED83978.1"/>
    <property type="molecule type" value="Genomic_DNA"/>
</dbReference>
<evidence type="ECO:0000256" key="2">
    <source>
        <dbReference type="ARBA" id="ARBA00022676"/>
    </source>
</evidence>
<dbReference type="RefSeq" id="WP_181917619.1">
    <property type="nucleotide sequence ID" value="NZ_QRDZ01000007.1"/>
</dbReference>
<dbReference type="GO" id="GO:0016757">
    <property type="term" value="F:glycosyltransferase activity"/>
    <property type="evidence" value="ECO:0007669"/>
    <property type="project" value="UniProtKB-KW"/>
</dbReference>
<name>A0A3D9KC50_9BACL</name>
<evidence type="ECO:0000313" key="5">
    <source>
        <dbReference type="EMBL" id="RED83978.1"/>
    </source>
</evidence>
<protein>
    <submittedName>
        <fullName evidence="5">Glycosyl transferase family 2</fullName>
    </submittedName>
</protein>
<dbReference type="Proteomes" id="UP000256977">
    <property type="component" value="Unassembled WGS sequence"/>
</dbReference>
<evidence type="ECO:0000256" key="3">
    <source>
        <dbReference type="ARBA" id="ARBA00022679"/>
    </source>
</evidence>
<comment type="caution">
    <text evidence="5">The sequence shown here is derived from an EMBL/GenBank/DDBJ whole genome shotgun (WGS) entry which is preliminary data.</text>
</comment>
<keyword evidence="3 5" id="KW-0808">Transferase</keyword>
<dbReference type="AlphaFoldDB" id="A0A3D9KC50"/>
<dbReference type="InterPro" id="IPR050834">
    <property type="entry name" value="Glycosyltransf_2"/>
</dbReference>